<feature type="region of interest" description="Disordered" evidence="1">
    <location>
        <begin position="643"/>
        <end position="666"/>
    </location>
</feature>
<protein>
    <submittedName>
        <fullName evidence="2">Uncharacterized protein</fullName>
    </submittedName>
</protein>
<evidence type="ECO:0000313" key="2">
    <source>
        <dbReference type="EMBL" id="KOF01083.1"/>
    </source>
</evidence>
<dbReference type="OrthoDB" id="6046980at2"/>
<accession>A0A0L8AFD6</accession>
<dbReference type="EMBL" id="AJLO02000004">
    <property type="protein sequence ID" value="KOF01083.1"/>
    <property type="molecule type" value="Genomic_DNA"/>
</dbReference>
<dbReference type="RefSeq" id="WP_010487367.1">
    <property type="nucleotide sequence ID" value="NZ_AJLO02000004.1"/>
</dbReference>
<evidence type="ECO:0000313" key="3">
    <source>
        <dbReference type="Proteomes" id="UP000036890"/>
    </source>
</evidence>
<reference evidence="2 3" key="1">
    <citation type="journal article" date="2012" name="J. Bacteriol.">
        <title>Genome sequence of a novel nicotine-degrading strain, Pseudomonas geniculata N1.</title>
        <authorList>
            <person name="Tang H."/>
            <person name="Yu H."/>
            <person name="Tai C."/>
            <person name="Huang K."/>
            <person name="Liu Y."/>
            <person name="Wang L."/>
            <person name="Yao Y."/>
            <person name="Wu G."/>
            <person name="Xu P."/>
        </authorList>
    </citation>
    <scope>NUCLEOTIDE SEQUENCE [LARGE SCALE GENOMIC DNA]</scope>
    <source>
        <strain evidence="2 3">N1</strain>
    </source>
</reference>
<comment type="caution">
    <text evidence="2">The sequence shown here is derived from an EMBL/GenBank/DDBJ whole genome shotgun (WGS) entry which is preliminary data.</text>
</comment>
<name>A0A0L8AFD6_9GAMM</name>
<dbReference type="Proteomes" id="UP000036890">
    <property type="component" value="Unassembled WGS sequence"/>
</dbReference>
<dbReference type="InterPro" id="IPR027417">
    <property type="entry name" value="P-loop_NTPase"/>
</dbReference>
<dbReference type="SUPFAM" id="SSF52540">
    <property type="entry name" value="P-loop containing nucleoside triphosphate hydrolases"/>
    <property type="match status" value="1"/>
</dbReference>
<sequence>MSELQHPVLTTTFLPLQRKSLARFIAHGTPPQTALEQAGLMAAQLCRARLHTPAEIERLLHEACALFASHDGAAAQLAGAGGGGQPELDAWLAALAAHGVLLAPAEILQDFIVQSPSEYPGLALQQACQETLAEHEIRFPPAFASDDEDDDQDEAVASDARAVEHHGLYTSEQARVLRAIAANPDELIDLDGYAGTGKGHLVLALMEARPGRYTYVAPSRGQVEAFRSRVPASTAVRLLTQIEFANRVAQHAARSGHTGGFVASYRRSTRTPREIAGRIGLQGIGGRSPEQVLLTAFEAINRWCASSAPGLAFQHFDRSVPAAMLDVSPYMAAAEHVWRCMFDADLQRGTLLSLSPAHIGKWLALRGVTPPLDMGMLLVDEAHDLSPSWKQLLAGHAPGVVSLGDPHQCLTGTVPRWAASKVLEMHQSVRQGNQVEGLVNQTLALDGLGQDSGPFVGAADRATGVLHYRHWAQVPSEGLRIHGSVADLALDAAQLHALGLRPYLHPASLRALRSVLQRPLDAWRRRRDSASDPAQERFLATQADEGQGTLVELFASAERVQSLLQALDDQDTPAEGRVALCLAEHAKNLQFDVVSLSPGCFSAGQGGRIWHNPVRAVYLALTRARRQLHVPADGMEQLQHTATLQEQARQARRRERQQASGYRPAR</sequence>
<proteinExistence type="predicted"/>
<dbReference type="AlphaFoldDB" id="A0A0L8AFD6"/>
<dbReference type="Gene3D" id="3.40.50.300">
    <property type="entry name" value="P-loop containing nucleotide triphosphate hydrolases"/>
    <property type="match status" value="1"/>
</dbReference>
<gene>
    <name evidence="2" type="ORF">W7K_01045</name>
</gene>
<organism evidence="2 3">
    <name type="scientific">Stenotrophomonas geniculata N1</name>
    <dbReference type="NCBI Taxonomy" id="1167641"/>
    <lineage>
        <taxon>Bacteria</taxon>
        <taxon>Pseudomonadati</taxon>
        <taxon>Pseudomonadota</taxon>
        <taxon>Gammaproteobacteria</taxon>
        <taxon>Lysobacterales</taxon>
        <taxon>Lysobacteraceae</taxon>
        <taxon>Stenotrophomonas</taxon>
    </lineage>
</organism>
<evidence type="ECO:0000256" key="1">
    <source>
        <dbReference type="SAM" id="MobiDB-lite"/>
    </source>
</evidence>